<accession>A0A0L8H504</accession>
<reference evidence="1" key="1">
    <citation type="submission" date="2015-07" db="EMBL/GenBank/DDBJ databases">
        <title>MeaNS - Measles Nucleotide Surveillance Program.</title>
        <authorList>
            <person name="Tran T."/>
            <person name="Druce J."/>
        </authorList>
    </citation>
    <scope>NUCLEOTIDE SEQUENCE</scope>
    <source>
        <strain evidence="1">UCB-OBI-ISO-001</strain>
        <tissue evidence="1">Gonad</tissue>
    </source>
</reference>
<sequence>MNVFDFTVEEQTIFDRIINIFSWRWVTLHKPVWLKGTNHMTFGKRERKTRKQWPIGIFCNICFW</sequence>
<dbReference type="EMBL" id="KQ419350">
    <property type="protein sequence ID" value="KOF83865.1"/>
    <property type="molecule type" value="Genomic_DNA"/>
</dbReference>
<name>A0A0L8H504_OCTBM</name>
<dbReference type="AlphaFoldDB" id="A0A0L8H504"/>
<evidence type="ECO:0000313" key="1">
    <source>
        <dbReference type="EMBL" id="KOF83865.1"/>
    </source>
</evidence>
<protein>
    <submittedName>
        <fullName evidence="1">Uncharacterized protein</fullName>
    </submittedName>
</protein>
<gene>
    <name evidence="1" type="ORF">OCBIM_22023111mg</name>
</gene>
<organism evidence="1">
    <name type="scientific">Octopus bimaculoides</name>
    <name type="common">California two-spotted octopus</name>
    <dbReference type="NCBI Taxonomy" id="37653"/>
    <lineage>
        <taxon>Eukaryota</taxon>
        <taxon>Metazoa</taxon>
        <taxon>Spiralia</taxon>
        <taxon>Lophotrochozoa</taxon>
        <taxon>Mollusca</taxon>
        <taxon>Cephalopoda</taxon>
        <taxon>Coleoidea</taxon>
        <taxon>Octopodiformes</taxon>
        <taxon>Octopoda</taxon>
        <taxon>Incirrata</taxon>
        <taxon>Octopodidae</taxon>
        <taxon>Octopus</taxon>
    </lineage>
</organism>
<proteinExistence type="predicted"/>